<sequence>MIANDVNCAVRCHACLHCSTAQTSGDAEKKGKGGHWRPCFLFSLPLSSAIDGFLKTDERQRLAKERREEREKYLGKLAGGVCIIYIYPY</sequence>
<keyword evidence="2" id="KW-1185">Reference proteome</keyword>
<organism evidence="1 2">
    <name type="scientific">Ficedula albicollis</name>
    <name type="common">Collared flycatcher</name>
    <name type="synonym">Muscicapa albicollis</name>
    <dbReference type="NCBI Taxonomy" id="59894"/>
    <lineage>
        <taxon>Eukaryota</taxon>
        <taxon>Metazoa</taxon>
        <taxon>Chordata</taxon>
        <taxon>Craniata</taxon>
        <taxon>Vertebrata</taxon>
        <taxon>Euteleostomi</taxon>
        <taxon>Archelosauria</taxon>
        <taxon>Archosauria</taxon>
        <taxon>Dinosauria</taxon>
        <taxon>Saurischia</taxon>
        <taxon>Theropoda</taxon>
        <taxon>Coelurosauria</taxon>
        <taxon>Aves</taxon>
        <taxon>Neognathae</taxon>
        <taxon>Neoaves</taxon>
        <taxon>Telluraves</taxon>
        <taxon>Australaves</taxon>
        <taxon>Passeriformes</taxon>
        <taxon>Muscicapidae</taxon>
        <taxon>Ficedula</taxon>
    </lineage>
</organism>
<accession>A0A803VSH5</accession>
<reference evidence="1" key="3">
    <citation type="submission" date="2025-09" db="UniProtKB">
        <authorList>
            <consortium name="Ensembl"/>
        </authorList>
    </citation>
    <scope>IDENTIFICATION</scope>
</reference>
<name>A0A803VSH5_FICAL</name>
<proteinExistence type="predicted"/>
<dbReference type="AlphaFoldDB" id="A0A803VSH5"/>
<reference evidence="1 2" key="1">
    <citation type="journal article" date="2012" name="Nature">
        <title>The genomic landscape of species divergence in Ficedula flycatchers.</title>
        <authorList>
            <person name="Ellegren H."/>
            <person name="Smeds L."/>
            <person name="Burri R."/>
            <person name="Olason P.I."/>
            <person name="Backstrom N."/>
            <person name="Kawakami T."/>
            <person name="Kunstner A."/>
            <person name="Makinen H."/>
            <person name="Nadachowska-Brzyska K."/>
            <person name="Qvarnstrom A."/>
            <person name="Uebbing S."/>
            <person name="Wolf J.B."/>
        </authorList>
    </citation>
    <scope>NUCLEOTIDE SEQUENCE [LARGE SCALE GENOMIC DNA]</scope>
</reference>
<protein>
    <submittedName>
        <fullName evidence="1">Uncharacterized protein</fullName>
    </submittedName>
</protein>
<reference evidence="1" key="2">
    <citation type="submission" date="2025-08" db="UniProtKB">
        <authorList>
            <consortium name="Ensembl"/>
        </authorList>
    </citation>
    <scope>IDENTIFICATION</scope>
</reference>
<dbReference type="Proteomes" id="UP000016665">
    <property type="component" value="Chromosome 1"/>
</dbReference>
<dbReference type="Ensembl" id="ENSFALT00000043291.1">
    <property type="protein sequence ID" value="ENSFALP00000025681.1"/>
    <property type="gene ID" value="ENSFALG00000026702.1"/>
</dbReference>
<evidence type="ECO:0000313" key="1">
    <source>
        <dbReference type="Ensembl" id="ENSFALP00000025681.1"/>
    </source>
</evidence>
<evidence type="ECO:0000313" key="2">
    <source>
        <dbReference type="Proteomes" id="UP000016665"/>
    </source>
</evidence>